<evidence type="ECO:0000256" key="2">
    <source>
        <dbReference type="ARBA" id="ARBA00007306"/>
    </source>
</evidence>
<organism evidence="9 10">
    <name type="scientific">Acyrthosiphon pisum</name>
    <name type="common">Pea aphid</name>
    <dbReference type="NCBI Taxonomy" id="7029"/>
    <lineage>
        <taxon>Eukaryota</taxon>
        <taxon>Metazoa</taxon>
        <taxon>Ecdysozoa</taxon>
        <taxon>Arthropoda</taxon>
        <taxon>Hexapoda</taxon>
        <taxon>Insecta</taxon>
        <taxon>Pterygota</taxon>
        <taxon>Neoptera</taxon>
        <taxon>Paraneoptera</taxon>
        <taxon>Hemiptera</taxon>
        <taxon>Sternorrhyncha</taxon>
        <taxon>Aphidomorpha</taxon>
        <taxon>Aphidoidea</taxon>
        <taxon>Aphididae</taxon>
        <taxon>Macrosiphini</taxon>
        <taxon>Acyrthosiphon</taxon>
    </lineage>
</organism>
<dbReference type="PROSITE" id="PS50082">
    <property type="entry name" value="WD_REPEATS_2"/>
    <property type="match status" value="1"/>
</dbReference>
<dbReference type="Pfam" id="PF24105">
    <property type="entry name" value="Beta-prop_CAF1B_HIR1"/>
    <property type="match status" value="1"/>
</dbReference>
<dbReference type="GO" id="GO:0000417">
    <property type="term" value="C:HIR complex"/>
    <property type="evidence" value="ECO:0007669"/>
    <property type="project" value="TreeGrafter"/>
</dbReference>
<reference evidence="9" key="2">
    <citation type="submission" date="2022-06" db="UniProtKB">
        <authorList>
            <consortium name="EnsemblMetazoa"/>
        </authorList>
    </citation>
    <scope>IDENTIFICATION</scope>
</reference>
<evidence type="ECO:0000256" key="6">
    <source>
        <dbReference type="ARBA" id="ARBA00023242"/>
    </source>
</evidence>
<dbReference type="Proteomes" id="UP000007819">
    <property type="component" value="Chromosome A3"/>
</dbReference>
<dbReference type="OrthoDB" id="1741719at2759"/>
<protein>
    <recommendedName>
        <fullName evidence="8">CAF1B/HIR1 beta-propeller domain-containing protein</fullName>
    </recommendedName>
</protein>
<keyword evidence="5" id="KW-0156">Chromatin regulator</keyword>
<accession>A0A8R2FBZ4</accession>
<comment type="subcellular location">
    <subcellularLocation>
        <location evidence="1">Nucleus</location>
    </subcellularLocation>
</comment>
<evidence type="ECO:0000259" key="8">
    <source>
        <dbReference type="Pfam" id="PF24105"/>
    </source>
</evidence>
<dbReference type="InterPro" id="IPR055410">
    <property type="entry name" value="Beta-prop_CAF1B_HIR1"/>
</dbReference>
<dbReference type="SUPFAM" id="SSF50978">
    <property type="entry name" value="WD40 repeat-like"/>
    <property type="match status" value="1"/>
</dbReference>
<dbReference type="GO" id="GO:0006338">
    <property type="term" value="P:chromatin remodeling"/>
    <property type="evidence" value="ECO:0007669"/>
    <property type="project" value="TreeGrafter"/>
</dbReference>
<evidence type="ECO:0000256" key="5">
    <source>
        <dbReference type="ARBA" id="ARBA00022853"/>
    </source>
</evidence>
<dbReference type="GO" id="GO:0005634">
    <property type="term" value="C:nucleus"/>
    <property type="evidence" value="ECO:0007669"/>
    <property type="project" value="UniProtKB-SubCell"/>
</dbReference>
<evidence type="ECO:0000256" key="4">
    <source>
        <dbReference type="ARBA" id="ARBA00022737"/>
    </source>
</evidence>
<dbReference type="AlphaFoldDB" id="A0A8R2FBZ4"/>
<dbReference type="GO" id="GO:0000785">
    <property type="term" value="C:chromatin"/>
    <property type="evidence" value="ECO:0007669"/>
    <property type="project" value="TreeGrafter"/>
</dbReference>
<feature type="repeat" description="WD" evidence="7">
    <location>
        <begin position="66"/>
        <end position="100"/>
    </location>
</feature>
<evidence type="ECO:0000313" key="9">
    <source>
        <dbReference type="EnsemblMetazoa" id="XP_008187259.2"/>
    </source>
</evidence>
<evidence type="ECO:0000256" key="3">
    <source>
        <dbReference type="ARBA" id="ARBA00022574"/>
    </source>
</evidence>
<dbReference type="PROSITE" id="PS50294">
    <property type="entry name" value="WD_REPEATS_REGION"/>
    <property type="match status" value="1"/>
</dbReference>
<comment type="similarity">
    <text evidence="2">Belongs to the WD repeat HIR1 family.</text>
</comment>
<keyword evidence="4" id="KW-0677">Repeat</keyword>
<dbReference type="EnsemblMetazoa" id="XM_008189037.3">
    <property type="protein sequence ID" value="XP_008187259.2"/>
    <property type="gene ID" value="LOC103307688"/>
</dbReference>
<dbReference type="PANTHER" id="PTHR13831">
    <property type="entry name" value="MEMBER OF THE HIR1 FAMILY OF WD-REPEAT PROTEINS"/>
    <property type="match status" value="1"/>
</dbReference>
<dbReference type="GeneID" id="103307688"/>
<evidence type="ECO:0000313" key="10">
    <source>
        <dbReference type="Proteomes" id="UP000007819"/>
    </source>
</evidence>
<dbReference type="InterPro" id="IPR031120">
    <property type="entry name" value="HIR1-like"/>
</dbReference>
<keyword evidence="10" id="KW-1185">Reference proteome</keyword>
<dbReference type="InterPro" id="IPR001680">
    <property type="entry name" value="WD40_rpt"/>
</dbReference>
<reference evidence="10" key="1">
    <citation type="submission" date="2010-06" db="EMBL/GenBank/DDBJ databases">
        <authorList>
            <person name="Jiang H."/>
            <person name="Abraham K."/>
            <person name="Ali S."/>
            <person name="Alsbrooks S.L."/>
            <person name="Anim B.N."/>
            <person name="Anosike U.S."/>
            <person name="Attaway T."/>
            <person name="Bandaranaike D.P."/>
            <person name="Battles P.K."/>
            <person name="Bell S.N."/>
            <person name="Bell A.V."/>
            <person name="Beltran B."/>
            <person name="Bickham C."/>
            <person name="Bustamante Y."/>
            <person name="Caleb T."/>
            <person name="Canada A."/>
            <person name="Cardenas V."/>
            <person name="Carter K."/>
            <person name="Chacko J."/>
            <person name="Chandrabose M.N."/>
            <person name="Chavez D."/>
            <person name="Chavez A."/>
            <person name="Chen L."/>
            <person name="Chu H.-S."/>
            <person name="Claassen K.J."/>
            <person name="Cockrell R."/>
            <person name="Collins M."/>
            <person name="Cooper J.A."/>
            <person name="Cree A."/>
            <person name="Curry S.M."/>
            <person name="Da Y."/>
            <person name="Dao M.D."/>
            <person name="Das B."/>
            <person name="Davila M.-L."/>
            <person name="Davy-Carroll L."/>
            <person name="Denson S."/>
            <person name="Dinh H."/>
            <person name="Ebong V.E."/>
            <person name="Edwards J.R."/>
            <person name="Egan A."/>
            <person name="El-Daye J."/>
            <person name="Escobedo L."/>
            <person name="Fernandez S."/>
            <person name="Fernando P.R."/>
            <person name="Flagg N."/>
            <person name="Forbes L.D."/>
            <person name="Fowler R.G."/>
            <person name="Fu Q."/>
            <person name="Gabisi R.A."/>
            <person name="Ganer J."/>
            <person name="Garbino Pronczuk A."/>
            <person name="Garcia R.M."/>
            <person name="Garner T."/>
            <person name="Garrett T.E."/>
            <person name="Gonzalez D.A."/>
            <person name="Hamid H."/>
            <person name="Hawkins E.S."/>
            <person name="Hirani K."/>
            <person name="Hogues M.E."/>
            <person name="Hollins B."/>
            <person name="Hsiao C.-H."/>
            <person name="Jabil R."/>
            <person name="James M.L."/>
            <person name="Jhangiani S.N."/>
            <person name="Johnson B."/>
            <person name="Johnson Q."/>
            <person name="Joshi V."/>
            <person name="Kalu J.B."/>
            <person name="Kam C."/>
            <person name="Kashfia A."/>
            <person name="Keebler J."/>
            <person name="Kisamo H."/>
            <person name="Kovar C.L."/>
            <person name="Lago L.A."/>
            <person name="Lai C.-Y."/>
            <person name="Laidlaw J."/>
            <person name="Lara F."/>
            <person name="Le T.-K."/>
            <person name="Lee S.L."/>
            <person name="Legall F.H."/>
            <person name="Lemon S.J."/>
            <person name="Lewis L.R."/>
            <person name="Li B."/>
            <person name="Liu Y."/>
            <person name="Liu Y.-S."/>
            <person name="Lopez J."/>
            <person name="Lozado R.J."/>
            <person name="Lu J."/>
            <person name="Madu R.C."/>
            <person name="Maheshwari M."/>
            <person name="Maheshwari R."/>
            <person name="Malloy K."/>
            <person name="Martinez E."/>
            <person name="Mathew T."/>
            <person name="Mercado I.C."/>
            <person name="Mercado C."/>
            <person name="Meyer B."/>
            <person name="Montgomery K."/>
            <person name="Morgan M.B."/>
            <person name="Munidasa M."/>
            <person name="Nazareth L.V."/>
            <person name="Nelson J."/>
            <person name="Ng B.M."/>
            <person name="Nguyen N.B."/>
            <person name="Nguyen P.Q."/>
            <person name="Nguyen T."/>
            <person name="Obregon M."/>
            <person name="Okwuonu G.O."/>
            <person name="Onwere C.G."/>
            <person name="Orozco G."/>
            <person name="Parra A."/>
            <person name="Patel S."/>
            <person name="Patil S."/>
            <person name="Perez A."/>
            <person name="Perez Y."/>
            <person name="Pham C."/>
            <person name="Primus E.L."/>
            <person name="Pu L.-L."/>
            <person name="Puazo M."/>
            <person name="Qin X."/>
            <person name="Quiroz J.B."/>
            <person name="Reese J."/>
            <person name="Richards S."/>
            <person name="Rives C.M."/>
            <person name="Robberts R."/>
            <person name="Ruiz S.J."/>
            <person name="Ruiz M.J."/>
            <person name="Santibanez J."/>
            <person name="Schneider B.W."/>
            <person name="Sisson I."/>
            <person name="Smith M."/>
            <person name="Sodergren E."/>
            <person name="Song X.-Z."/>
            <person name="Song B.B."/>
            <person name="Summersgill H."/>
            <person name="Thelus R."/>
            <person name="Thornton R.D."/>
            <person name="Trejos Z.Y."/>
            <person name="Usmani K."/>
            <person name="Vattathil S."/>
            <person name="Villasana D."/>
            <person name="Walker D.L."/>
            <person name="Wang S."/>
            <person name="Wang K."/>
            <person name="White C.S."/>
            <person name="Williams A.C."/>
            <person name="Williamson J."/>
            <person name="Wilson K."/>
            <person name="Woghiren I.O."/>
            <person name="Woodworth J.R."/>
            <person name="Worley K.C."/>
            <person name="Wright R.A."/>
            <person name="Wu W."/>
            <person name="Young L."/>
            <person name="Zhang L."/>
            <person name="Zhang J."/>
            <person name="Zhu Y."/>
            <person name="Muzny D.M."/>
            <person name="Weinstock G."/>
            <person name="Gibbs R.A."/>
        </authorList>
    </citation>
    <scope>NUCLEOTIDE SEQUENCE [LARGE SCALE GENOMIC DNA]</scope>
    <source>
        <strain evidence="10">LSR1</strain>
    </source>
</reference>
<proteinExistence type="inferred from homology"/>
<dbReference type="GO" id="GO:0031491">
    <property type="term" value="F:nucleosome binding"/>
    <property type="evidence" value="ECO:0007669"/>
    <property type="project" value="TreeGrafter"/>
</dbReference>
<dbReference type="InterPro" id="IPR015943">
    <property type="entry name" value="WD40/YVTN_repeat-like_dom_sf"/>
</dbReference>
<feature type="domain" description="CAF1B/HIR1 beta-propeller" evidence="8">
    <location>
        <begin position="8"/>
        <end position="140"/>
    </location>
</feature>
<dbReference type="SMART" id="SM00320">
    <property type="entry name" value="WD40"/>
    <property type="match status" value="3"/>
</dbReference>
<dbReference type="RefSeq" id="XP_008187259.2">
    <property type="nucleotide sequence ID" value="XM_008189037.3"/>
</dbReference>
<keyword evidence="3 7" id="KW-0853">WD repeat</keyword>
<dbReference type="Gene3D" id="2.130.10.10">
    <property type="entry name" value="YVTN repeat-like/Quinoprotein amine dehydrogenase"/>
    <property type="match status" value="1"/>
</dbReference>
<evidence type="ECO:0000256" key="1">
    <source>
        <dbReference type="ARBA" id="ARBA00004123"/>
    </source>
</evidence>
<name>A0A8R2FBZ4_ACYPI</name>
<keyword evidence="6" id="KW-0539">Nucleus</keyword>
<dbReference type="GO" id="GO:0006351">
    <property type="term" value="P:DNA-templated transcription"/>
    <property type="evidence" value="ECO:0007669"/>
    <property type="project" value="InterPro"/>
</dbReference>
<dbReference type="KEGG" id="api:103307688"/>
<dbReference type="PANTHER" id="PTHR13831:SF0">
    <property type="entry name" value="PROTEIN HIRA"/>
    <property type="match status" value="1"/>
</dbReference>
<dbReference type="InterPro" id="IPR036322">
    <property type="entry name" value="WD40_repeat_dom_sf"/>
</dbReference>
<sequence>MIILKPSWISHNGMPIFSIDIHPDGTRLATGGQGRDSGLVMLWNTAAVLDENSENDENVPKMLCQVDSHLASVNCVRWSHSGKFLASGGDDKIIMVWTLSKYPNSGNIVFGTKNIVNIETWKCMFTLRSHSSDILDLACHPMTHIWHHDINIHDKVYMTNDIFRNVVIRRFRNLLKPMTPKLSSIAKF</sequence>
<evidence type="ECO:0000256" key="7">
    <source>
        <dbReference type="PROSITE-ProRule" id="PRU00221"/>
    </source>
</evidence>